<organism evidence="2 3">
    <name type="scientific">Acrocarpospora pleiomorpha</name>
    <dbReference type="NCBI Taxonomy" id="90975"/>
    <lineage>
        <taxon>Bacteria</taxon>
        <taxon>Bacillati</taxon>
        <taxon>Actinomycetota</taxon>
        <taxon>Actinomycetes</taxon>
        <taxon>Streptosporangiales</taxon>
        <taxon>Streptosporangiaceae</taxon>
        <taxon>Acrocarpospora</taxon>
    </lineage>
</organism>
<sequence>MKPSIRALAAAGLLTLTAACGGDTTEAAPPQAAPTVTTGVSLKGVCPDTISIQLSWFPEAEYGGMYQLIGPGGTLDAKTGVYKGPLADTGVNVEVRAGGPLTGNDQVTAQLYKDDSLFMGMLATDEAIQNSKEQPTVAVMSYFDKDPQILMYNPEKFDFTSIADIGKTDTPVLYFEGSTYMEYLVGSGQLKKSQVDGSYQGSADRWVASDGGVVQSGLASAEPYKYGSETRGWNKPVKTLLVYDAGYVNYASSLSMRPELVTRYDACLKEFVPMMQRAWVDFLKNPGPISAKITEMNQEIGEFWQTSEGLNAAAVKTILDRQLAANDASGTIGRFDETRVQKMIDILSPIFAAQNKALKDGLKPADLFTNTYVKDGIGL</sequence>
<evidence type="ECO:0000256" key="1">
    <source>
        <dbReference type="SAM" id="SignalP"/>
    </source>
</evidence>
<gene>
    <name evidence="2" type="ORF">Aple_094340</name>
</gene>
<feature type="chain" id="PRO_5039025704" evidence="1">
    <location>
        <begin position="22"/>
        <end position="379"/>
    </location>
</feature>
<dbReference type="InterPro" id="IPR027939">
    <property type="entry name" value="NMT1/THI5"/>
</dbReference>
<dbReference type="GO" id="GO:0009228">
    <property type="term" value="P:thiamine biosynthetic process"/>
    <property type="evidence" value="ECO:0007669"/>
    <property type="project" value="InterPro"/>
</dbReference>
<comment type="caution">
    <text evidence="2">The sequence shown here is derived from an EMBL/GenBank/DDBJ whole genome shotgun (WGS) entry which is preliminary data.</text>
</comment>
<feature type="signal peptide" evidence="1">
    <location>
        <begin position="1"/>
        <end position="21"/>
    </location>
</feature>
<dbReference type="PROSITE" id="PS51257">
    <property type="entry name" value="PROKAR_LIPOPROTEIN"/>
    <property type="match status" value="1"/>
</dbReference>
<dbReference type="PANTHER" id="PTHR31528">
    <property type="entry name" value="4-AMINO-5-HYDROXYMETHYL-2-METHYLPYRIMIDINE PHOSPHATE SYNTHASE THI11-RELATED"/>
    <property type="match status" value="1"/>
</dbReference>
<evidence type="ECO:0000313" key="3">
    <source>
        <dbReference type="Proteomes" id="UP000377595"/>
    </source>
</evidence>
<dbReference type="Proteomes" id="UP000377595">
    <property type="component" value="Unassembled WGS sequence"/>
</dbReference>
<dbReference type="Gene3D" id="3.40.190.10">
    <property type="entry name" value="Periplasmic binding protein-like II"/>
    <property type="match status" value="1"/>
</dbReference>
<dbReference type="RefSeq" id="WP_170322019.1">
    <property type="nucleotide sequence ID" value="NZ_BAAAHM010000021.1"/>
</dbReference>
<accession>A0A5M3XZJ2</accession>
<dbReference type="EMBL" id="BLAF01000090">
    <property type="protein sequence ID" value="GES26535.1"/>
    <property type="molecule type" value="Genomic_DNA"/>
</dbReference>
<keyword evidence="3" id="KW-1185">Reference proteome</keyword>
<reference evidence="2 3" key="1">
    <citation type="submission" date="2019-10" db="EMBL/GenBank/DDBJ databases">
        <title>Whole genome shotgun sequence of Acrocarpospora pleiomorpha NBRC 16267.</title>
        <authorList>
            <person name="Ichikawa N."/>
            <person name="Kimura A."/>
            <person name="Kitahashi Y."/>
            <person name="Komaki H."/>
            <person name="Oguchi A."/>
        </authorList>
    </citation>
    <scope>NUCLEOTIDE SEQUENCE [LARGE SCALE GENOMIC DNA]</scope>
    <source>
        <strain evidence="2 3">NBRC 16267</strain>
    </source>
</reference>
<evidence type="ECO:0000313" key="2">
    <source>
        <dbReference type="EMBL" id="GES26535.1"/>
    </source>
</evidence>
<protein>
    <submittedName>
        <fullName evidence="2">Nitrate ABC transporter substrate-binding protein</fullName>
    </submittedName>
</protein>
<keyword evidence="1" id="KW-0732">Signal</keyword>
<dbReference type="AlphaFoldDB" id="A0A5M3XZJ2"/>
<name>A0A5M3XZJ2_9ACTN</name>
<proteinExistence type="predicted"/>
<dbReference type="PANTHER" id="PTHR31528:SF1">
    <property type="entry name" value="4-AMINO-5-HYDROXYMETHYL-2-METHYLPYRIMIDINE PHOSPHATE SYNTHASE THI11-RELATED"/>
    <property type="match status" value="1"/>
</dbReference>